<keyword evidence="2" id="KW-1185">Reference proteome</keyword>
<feature type="compositionally biased region" description="Basic and acidic residues" evidence="1">
    <location>
        <begin position="1"/>
        <end position="18"/>
    </location>
</feature>
<feature type="region of interest" description="Disordered" evidence="1">
    <location>
        <begin position="186"/>
        <end position="239"/>
    </location>
</feature>
<proteinExistence type="predicted"/>
<feature type="compositionally biased region" description="Basic and acidic residues" evidence="1">
    <location>
        <begin position="217"/>
        <end position="230"/>
    </location>
</feature>
<protein>
    <submittedName>
        <fullName evidence="3">Uncharacterized protein</fullName>
    </submittedName>
</protein>
<feature type="region of interest" description="Disordered" evidence="1">
    <location>
        <begin position="1"/>
        <end position="22"/>
    </location>
</feature>
<dbReference type="AlphaFoldDB" id="A0AAF3FS01"/>
<dbReference type="WBParaSite" id="MBELARI_LOCUS9956">
    <property type="protein sequence ID" value="MBELARI_LOCUS9956"/>
    <property type="gene ID" value="MBELARI_LOCUS9956"/>
</dbReference>
<reference evidence="3" key="1">
    <citation type="submission" date="2024-02" db="UniProtKB">
        <authorList>
            <consortium name="WormBaseParasite"/>
        </authorList>
    </citation>
    <scope>IDENTIFICATION</scope>
</reference>
<sequence length="259" mass="29064">MESDLSKIDETTEIDSNHPENQQFFRKFVTKTDTEQSLAGSRQASKQSLFSGSASQSDSLKSIDSVVRVGQDRLSDALEDDLEEKAIEKSEMNNSEVGSTTNLLVTVDSISIGSLSSPTKDHQSDLENSFGAEPVDKVVPDNALEQIYRLNLTHKDPSNPVIEHPFKDSDDELLEELAQNSKKALAAMQSKSKRKKKEEMTRKLMDNQARLGLKMTTAKEKAQERKKQEAEQDQEENVDCRCDAIRKDPRLKTKVCVLM</sequence>
<feature type="region of interest" description="Disordered" evidence="1">
    <location>
        <begin position="35"/>
        <end position="62"/>
    </location>
</feature>
<evidence type="ECO:0000313" key="2">
    <source>
        <dbReference type="Proteomes" id="UP000887575"/>
    </source>
</evidence>
<accession>A0AAF3FS01</accession>
<organism evidence="2 3">
    <name type="scientific">Mesorhabditis belari</name>
    <dbReference type="NCBI Taxonomy" id="2138241"/>
    <lineage>
        <taxon>Eukaryota</taxon>
        <taxon>Metazoa</taxon>
        <taxon>Ecdysozoa</taxon>
        <taxon>Nematoda</taxon>
        <taxon>Chromadorea</taxon>
        <taxon>Rhabditida</taxon>
        <taxon>Rhabditina</taxon>
        <taxon>Rhabditomorpha</taxon>
        <taxon>Rhabditoidea</taxon>
        <taxon>Rhabditidae</taxon>
        <taxon>Mesorhabditinae</taxon>
        <taxon>Mesorhabditis</taxon>
    </lineage>
</organism>
<name>A0AAF3FS01_9BILA</name>
<dbReference type="Proteomes" id="UP000887575">
    <property type="component" value="Unassembled WGS sequence"/>
</dbReference>
<feature type="region of interest" description="Disordered" evidence="1">
    <location>
        <begin position="114"/>
        <end position="133"/>
    </location>
</feature>
<evidence type="ECO:0000256" key="1">
    <source>
        <dbReference type="SAM" id="MobiDB-lite"/>
    </source>
</evidence>
<evidence type="ECO:0000313" key="3">
    <source>
        <dbReference type="WBParaSite" id="MBELARI_LOCUS9956"/>
    </source>
</evidence>